<dbReference type="InParanoid" id="W0DV06"/>
<dbReference type="InterPro" id="IPR011991">
    <property type="entry name" value="ArsR-like_HTH"/>
</dbReference>
<dbReference type="SUPFAM" id="SSF46785">
    <property type="entry name" value="Winged helix' DNA-binding domain"/>
    <property type="match status" value="1"/>
</dbReference>
<evidence type="ECO:0000259" key="2">
    <source>
        <dbReference type="PROSITE" id="PS50987"/>
    </source>
</evidence>
<dbReference type="GO" id="GO:0003700">
    <property type="term" value="F:DNA-binding transcription factor activity"/>
    <property type="evidence" value="ECO:0007669"/>
    <property type="project" value="InterPro"/>
</dbReference>
<dbReference type="CDD" id="cd00158">
    <property type="entry name" value="RHOD"/>
    <property type="match status" value="1"/>
</dbReference>
<gene>
    <name evidence="3" type="ORF">THIAE_02645</name>
</gene>
<dbReference type="Pfam" id="PF12840">
    <property type="entry name" value="HTH_20"/>
    <property type="match status" value="1"/>
</dbReference>
<dbReference type="eggNOG" id="COG0607">
    <property type="taxonomic scope" value="Bacteria"/>
</dbReference>
<evidence type="ECO:0000259" key="1">
    <source>
        <dbReference type="PROSITE" id="PS50206"/>
    </source>
</evidence>
<dbReference type="PANTHER" id="PTHR43031:SF1">
    <property type="entry name" value="PYRIDINE NUCLEOTIDE-DISULPHIDE OXIDOREDUCTASE"/>
    <property type="match status" value="1"/>
</dbReference>
<dbReference type="RefSeq" id="WP_006459950.1">
    <property type="nucleotide sequence ID" value="NZ_CP007030.1"/>
</dbReference>
<dbReference type="AlphaFoldDB" id="W0DV06"/>
<dbReference type="InterPro" id="IPR036388">
    <property type="entry name" value="WH-like_DNA-bd_sf"/>
</dbReference>
<dbReference type="STRING" id="717772.THIAE_02645"/>
<evidence type="ECO:0000313" key="3">
    <source>
        <dbReference type="EMBL" id="AHF00824.1"/>
    </source>
</evidence>
<dbReference type="OrthoDB" id="9814704at2"/>
<dbReference type="eggNOG" id="COG0640">
    <property type="taxonomic scope" value="Bacteria"/>
</dbReference>
<dbReference type="EMBL" id="CP007030">
    <property type="protein sequence ID" value="AHF00824.1"/>
    <property type="molecule type" value="Genomic_DNA"/>
</dbReference>
<dbReference type="InterPro" id="IPR050229">
    <property type="entry name" value="GlpE_sulfurtransferase"/>
</dbReference>
<dbReference type="NCBIfam" id="NF033788">
    <property type="entry name" value="HTH_metalloreg"/>
    <property type="match status" value="1"/>
</dbReference>
<keyword evidence="4" id="KW-1185">Reference proteome</keyword>
<dbReference type="SUPFAM" id="SSF52821">
    <property type="entry name" value="Rhodanese/Cell cycle control phosphatase"/>
    <property type="match status" value="1"/>
</dbReference>
<proteinExistence type="predicted"/>
<feature type="domain" description="Rhodanese" evidence="1">
    <location>
        <begin position="128"/>
        <end position="210"/>
    </location>
</feature>
<dbReference type="PROSITE" id="PS50206">
    <property type="entry name" value="RHODANESE_3"/>
    <property type="match status" value="1"/>
</dbReference>
<protein>
    <submittedName>
        <fullName evidence="3">ArsR family transcriptional regulator</fullName>
    </submittedName>
</protein>
<dbReference type="InterPro" id="IPR036873">
    <property type="entry name" value="Rhodanese-like_dom_sf"/>
</dbReference>
<dbReference type="PROSITE" id="PS50987">
    <property type="entry name" value="HTH_ARSR_2"/>
    <property type="match status" value="1"/>
</dbReference>
<dbReference type="SMART" id="SM00418">
    <property type="entry name" value="HTH_ARSR"/>
    <property type="match status" value="1"/>
</dbReference>
<dbReference type="InterPro" id="IPR001845">
    <property type="entry name" value="HTH_ArsR_DNA-bd_dom"/>
</dbReference>
<dbReference type="InterPro" id="IPR001763">
    <property type="entry name" value="Rhodanese-like_dom"/>
</dbReference>
<dbReference type="SMART" id="SM00450">
    <property type="entry name" value="RHOD"/>
    <property type="match status" value="1"/>
</dbReference>
<dbReference type="KEGG" id="tao:THIAE_02645"/>
<dbReference type="Gene3D" id="3.40.250.10">
    <property type="entry name" value="Rhodanese-like domain"/>
    <property type="match status" value="1"/>
</dbReference>
<dbReference type="PRINTS" id="PR00778">
    <property type="entry name" value="HTHARSR"/>
</dbReference>
<accession>W0DV06</accession>
<dbReference type="CDD" id="cd00090">
    <property type="entry name" value="HTH_ARSR"/>
    <property type="match status" value="1"/>
</dbReference>
<evidence type="ECO:0000313" key="4">
    <source>
        <dbReference type="Proteomes" id="UP000005380"/>
    </source>
</evidence>
<dbReference type="PANTHER" id="PTHR43031">
    <property type="entry name" value="FAD-DEPENDENT OXIDOREDUCTASE"/>
    <property type="match status" value="1"/>
</dbReference>
<dbReference type="HOGENOM" id="CLU_108527_0_0_6"/>
<dbReference type="Pfam" id="PF00581">
    <property type="entry name" value="Rhodanese"/>
    <property type="match status" value="1"/>
</dbReference>
<dbReference type="Proteomes" id="UP000005380">
    <property type="component" value="Chromosome"/>
</dbReference>
<name>W0DV06_9GAMM</name>
<dbReference type="InterPro" id="IPR036390">
    <property type="entry name" value="WH_DNA-bd_sf"/>
</dbReference>
<feature type="domain" description="HTH arsR-type" evidence="2">
    <location>
        <begin position="6"/>
        <end position="100"/>
    </location>
</feature>
<reference evidence="3 4" key="1">
    <citation type="submission" date="2013-12" db="EMBL/GenBank/DDBJ databases">
        <authorList>
            <consortium name="DOE Joint Genome Institute"/>
            <person name="Kappler U."/>
            <person name="Huntemann M."/>
            <person name="Han J."/>
            <person name="Chen A."/>
            <person name="Kyrpides N."/>
            <person name="Mavromatis K."/>
            <person name="Markowitz V."/>
            <person name="Palaniappan K."/>
            <person name="Ivanova N."/>
            <person name="Schaumberg A."/>
            <person name="Pati A."/>
            <person name="Liolios K."/>
            <person name="Nordberg H.P."/>
            <person name="Cantor M.N."/>
            <person name="Hua S.X."/>
            <person name="Woyke T."/>
        </authorList>
    </citation>
    <scope>NUCLEOTIDE SEQUENCE [LARGE SCALE GENOMIC DNA]</scope>
    <source>
        <strain evidence="4">AL2</strain>
    </source>
</reference>
<organism evidence="3 4">
    <name type="scientific">Thiomicrospira aerophila AL3</name>
    <dbReference type="NCBI Taxonomy" id="717772"/>
    <lineage>
        <taxon>Bacteria</taxon>
        <taxon>Pseudomonadati</taxon>
        <taxon>Pseudomonadota</taxon>
        <taxon>Gammaproteobacteria</taxon>
        <taxon>Thiotrichales</taxon>
        <taxon>Piscirickettsiaceae</taxon>
        <taxon>Thiomicrospira</taxon>
    </lineage>
</organism>
<sequence>MTTHSLKYNLFDQLAQVSKALGHANRLMILDVLVQTECDVDTLHQKLGLSIANVSKHLQTLKQAGLVISQRQGQRIVYALSDPSVFRLIVSLREVTESQLDSMQTLLLTHLQPNTPFEPISLKALKDIKQPYTLLDVRPEDEYAAGHIPQAINIPIEQLAQKLPELDTDRTLIVYCRGPYCMWSQQALDQLQQHGIQAKRLAEGYPEWQAYSHAL</sequence>
<dbReference type="Gene3D" id="1.10.10.10">
    <property type="entry name" value="Winged helix-like DNA-binding domain superfamily/Winged helix DNA-binding domain"/>
    <property type="match status" value="1"/>
</dbReference>